<evidence type="ECO:0000256" key="3">
    <source>
        <dbReference type="ARBA" id="ARBA00022946"/>
    </source>
</evidence>
<reference evidence="8" key="1">
    <citation type="journal article" date="2015" name="J. Biotechnol.">
        <title>The structure of the Cyberlindnera jadinii genome and its relation to Candida utilis analyzed by the occurrence of single nucleotide polymorphisms.</title>
        <authorList>
            <person name="Rupp O."/>
            <person name="Brinkrolf K."/>
            <person name="Buerth C."/>
            <person name="Kunigo M."/>
            <person name="Schneider J."/>
            <person name="Jaenicke S."/>
            <person name="Goesmann A."/>
            <person name="Puehler A."/>
            <person name="Jaeger K.-E."/>
            <person name="Ernst J.F."/>
        </authorList>
    </citation>
    <scope>NUCLEOTIDE SEQUENCE [LARGE SCALE GENOMIC DNA]</scope>
    <source>
        <strain evidence="8">ATCC 18201 / CBS 1600 / BCRC 20928 / JCM 3617 / NBRC 0987 / NRRL Y-1542</strain>
    </source>
</reference>
<dbReference type="Proteomes" id="UP000038830">
    <property type="component" value="Unassembled WGS sequence"/>
</dbReference>
<keyword evidence="3" id="KW-0809">Transit peptide</keyword>
<keyword evidence="5 6" id="KW-0143">Chaperone</keyword>
<dbReference type="Pfam" id="PF13233">
    <property type="entry name" value="Complex1_LYR_2"/>
    <property type="match status" value="1"/>
</dbReference>
<dbReference type="EMBL" id="CDQK01000003">
    <property type="protein sequence ID" value="CEP22772.1"/>
    <property type="molecule type" value="Genomic_DNA"/>
</dbReference>
<sequence length="127" mass="14471">MRSALLLLAKASKRAHRNAAPLLPPLALYRRILRAHKSLPPAQKELGDLYVRDEFKAHKSTDNPLYIVGFLTSWQEYLNMISNGSWAEGSMTNEQLAKMSPDQINQLYELMKETERVKKGDVDEGDE</sequence>
<evidence type="ECO:0000256" key="1">
    <source>
        <dbReference type="ARBA" id="ARBA00004305"/>
    </source>
</evidence>
<gene>
    <name evidence="7" type="primary">ACN9</name>
    <name evidence="7" type="ORF">BN1211_3203</name>
</gene>
<proteinExistence type="inferred from homology"/>
<evidence type="ECO:0000256" key="5">
    <source>
        <dbReference type="ARBA" id="ARBA00023186"/>
    </source>
</evidence>
<comment type="subunit">
    <text evidence="6">Interacts with the iron-sulfur protein subunit within the SDH catalytic dimer.</text>
</comment>
<dbReference type="GO" id="GO:0006105">
    <property type="term" value="P:succinate metabolic process"/>
    <property type="evidence" value="ECO:0007669"/>
    <property type="project" value="TreeGrafter"/>
</dbReference>
<dbReference type="InterPro" id="IPR008381">
    <property type="entry name" value="SDHAF3/Sdh7"/>
</dbReference>
<name>A0A0H5C4T2_CYBJN</name>
<dbReference type="GO" id="GO:0005759">
    <property type="term" value="C:mitochondrial matrix"/>
    <property type="evidence" value="ECO:0007669"/>
    <property type="project" value="UniProtKB-SubCell"/>
</dbReference>
<evidence type="ECO:0000313" key="8">
    <source>
        <dbReference type="Proteomes" id="UP000038830"/>
    </source>
</evidence>
<dbReference type="PANTHER" id="PTHR13137">
    <property type="entry name" value="DC11 ACN9 HOMOLOG"/>
    <property type="match status" value="1"/>
</dbReference>
<evidence type="ECO:0000256" key="6">
    <source>
        <dbReference type="RuleBase" id="RU368039"/>
    </source>
</evidence>
<comment type="similarity">
    <text evidence="2 6">Belongs to the complex I LYR family. SDHAF3 subfamily.</text>
</comment>
<protein>
    <recommendedName>
        <fullName evidence="6">Succinate dehydrogenase assembly factor 3</fullName>
        <shortName evidence="6">SDH assembly factor 3</shortName>
        <shortName evidence="6">SDHAF3</shortName>
    </recommendedName>
</protein>
<keyword evidence="4 6" id="KW-0496">Mitochondrion</keyword>
<dbReference type="CDD" id="cd20270">
    <property type="entry name" value="Complex1_LYR_SDHAF3_LYRM10"/>
    <property type="match status" value="1"/>
</dbReference>
<dbReference type="GO" id="GO:0034553">
    <property type="term" value="P:mitochondrial respiratory chain complex II assembly"/>
    <property type="evidence" value="ECO:0007669"/>
    <property type="project" value="UniProtKB-UniRule"/>
</dbReference>
<comment type="subcellular location">
    <subcellularLocation>
        <location evidence="1 6">Mitochondrion matrix</location>
    </subcellularLocation>
</comment>
<comment type="function">
    <text evidence="6">Plays an essential role in the assembly of succinate dehydrogenase (SDH), an enzyme complex (also referred to as respiratory complex II) that is a component of both the tricarboxylic acid (TCA) cycle and the mitochondrial electron transport chain, and which couples the oxidation of succinate to fumarate with the reduction of ubiquinone (coenzyme Q) to ubiquinol. Promotes maturation of the iron-sulfur protein subunit of the SDH catalytic dimer, protecting it from the deleterious effects of oxidants. May act together with SDHAF1.</text>
</comment>
<dbReference type="PANTHER" id="PTHR13137:SF6">
    <property type="entry name" value="SUCCINATE DEHYDROGENASE ASSEMBLY FACTOR 3, MITOCHONDRIAL"/>
    <property type="match status" value="1"/>
</dbReference>
<accession>A0A0H5C4T2</accession>
<evidence type="ECO:0000256" key="2">
    <source>
        <dbReference type="ARBA" id="ARBA00006020"/>
    </source>
</evidence>
<organism evidence="7 8">
    <name type="scientific">Cyberlindnera jadinii (strain ATCC 18201 / CBS 1600 / BCRC 20928 / JCM 3617 / NBRC 0987 / NRRL Y-1542)</name>
    <name type="common">Torula yeast</name>
    <name type="synonym">Candida utilis</name>
    <dbReference type="NCBI Taxonomy" id="983966"/>
    <lineage>
        <taxon>Eukaryota</taxon>
        <taxon>Fungi</taxon>
        <taxon>Dikarya</taxon>
        <taxon>Ascomycota</taxon>
        <taxon>Saccharomycotina</taxon>
        <taxon>Saccharomycetes</taxon>
        <taxon>Phaffomycetales</taxon>
        <taxon>Phaffomycetaceae</taxon>
        <taxon>Cyberlindnera</taxon>
    </lineage>
</organism>
<dbReference type="GO" id="GO:0005758">
    <property type="term" value="C:mitochondrial intermembrane space"/>
    <property type="evidence" value="ECO:0007669"/>
    <property type="project" value="TreeGrafter"/>
</dbReference>
<evidence type="ECO:0000313" key="7">
    <source>
        <dbReference type="EMBL" id="CEP22772.1"/>
    </source>
</evidence>
<evidence type="ECO:0000256" key="4">
    <source>
        <dbReference type="ARBA" id="ARBA00023128"/>
    </source>
</evidence>
<dbReference type="AlphaFoldDB" id="A0A0H5C4T2"/>